<proteinExistence type="predicted"/>
<dbReference type="RefSeq" id="WP_386373648.1">
    <property type="nucleotide sequence ID" value="NZ_JBHUMP010000006.1"/>
</dbReference>
<dbReference type="InterPro" id="IPR049809">
    <property type="entry name" value="YehF/YfeS-like_WGR"/>
</dbReference>
<dbReference type="CDD" id="cd07996">
    <property type="entry name" value="WGR_MMR_like"/>
    <property type="match status" value="1"/>
</dbReference>
<dbReference type="Pfam" id="PF05406">
    <property type="entry name" value="WGR"/>
    <property type="match status" value="1"/>
</dbReference>
<dbReference type="InterPro" id="IPR008893">
    <property type="entry name" value="WGR_domain"/>
</dbReference>
<evidence type="ECO:0000313" key="3">
    <source>
        <dbReference type="Proteomes" id="UP001597474"/>
    </source>
</evidence>
<protein>
    <submittedName>
        <fullName evidence="2">WGR domain-containing protein</fullName>
    </submittedName>
</protein>
<dbReference type="EMBL" id="JBHUMP010000006">
    <property type="protein sequence ID" value="MFD2739749.1"/>
    <property type="molecule type" value="Genomic_DNA"/>
</dbReference>
<accession>A0ABW5U4A4</accession>
<reference evidence="3" key="1">
    <citation type="journal article" date="2019" name="Int. J. Syst. Evol. Microbiol.">
        <title>The Global Catalogue of Microorganisms (GCM) 10K type strain sequencing project: providing services to taxonomists for standard genome sequencing and annotation.</title>
        <authorList>
            <consortium name="The Broad Institute Genomics Platform"/>
            <consortium name="The Broad Institute Genome Sequencing Center for Infectious Disease"/>
            <person name="Wu L."/>
            <person name="Ma J."/>
        </authorList>
    </citation>
    <scope>NUCLEOTIDE SEQUENCE [LARGE SCALE GENOMIC DNA]</scope>
    <source>
        <strain evidence="3">TISTR 2562</strain>
    </source>
</reference>
<comment type="caution">
    <text evidence="2">The sequence shown here is derived from an EMBL/GenBank/DDBJ whole genome shotgun (WGS) entry which is preliminary data.</text>
</comment>
<dbReference type="InterPro" id="IPR036930">
    <property type="entry name" value="WGR_dom_sf"/>
</dbReference>
<name>A0ABW5U4A4_9RHOB</name>
<dbReference type="SUPFAM" id="SSF142921">
    <property type="entry name" value="WGR domain-like"/>
    <property type="match status" value="1"/>
</dbReference>
<feature type="domain" description="WGR" evidence="1">
    <location>
        <begin position="14"/>
        <end position="74"/>
    </location>
</feature>
<evidence type="ECO:0000313" key="2">
    <source>
        <dbReference type="EMBL" id="MFD2739749.1"/>
    </source>
</evidence>
<gene>
    <name evidence="2" type="ORF">ACFSUD_09225</name>
</gene>
<sequence>MLECLLYRRCPARRPAFYRVEITQNLFSEVSVLREWGHCGTQPRVLVNCFSNLRDASKAADGFRDRALRRGYLRAEV</sequence>
<keyword evidence="3" id="KW-1185">Reference proteome</keyword>
<organism evidence="2 3">
    <name type="scientific">Sulfitobacter aestuarii</name>
    <dbReference type="NCBI Taxonomy" id="2161676"/>
    <lineage>
        <taxon>Bacteria</taxon>
        <taxon>Pseudomonadati</taxon>
        <taxon>Pseudomonadota</taxon>
        <taxon>Alphaproteobacteria</taxon>
        <taxon>Rhodobacterales</taxon>
        <taxon>Roseobacteraceae</taxon>
        <taxon>Sulfitobacter</taxon>
    </lineage>
</organism>
<dbReference type="Proteomes" id="UP001597474">
    <property type="component" value="Unassembled WGS sequence"/>
</dbReference>
<evidence type="ECO:0000259" key="1">
    <source>
        <dbReference type="Pfam" id="PF05406"/>
    </source>
</evidence>